<feature type="transmembrane region" description="Helical" evidence="1">
    <location>
        <begin position="36"/>
        <end position="54"/>
    </location>
</feature>
<keyword evidence="1" id="KW-0812">Transmembrane</keyword>
<keyword evidence="3" id="KW-1185">Reference proteome</keyword>
<comment type="caution">
    <text evidence="2">The sequence shown here is derived from an EMBL/GenBank/DDBJ whole genome shotgun (WGS) entry which is preliminary data.</text>
</comment>
<sequence>MDDNIKEKIKTWLLVVLIVTLIGSIVFIILGFYKLGFALGGIFMFLASLLAEWSRDKSAVYLHRKNYENKYKKYH</sequence>
<dbReference type="EMBL" id="JBIACJ010000001">
    <property type="protein sequence ID" value="MFE8694740.1"/>
    <property type="molecule type" value="Genomic_DNA"/>
</dbReference>
<keyword evidence="1" id="KW-1133">Transmembrane helix</keyword>
<keyword evidence="1" id="KW-0472">Membrane</keyword>
<name>A0ABW6JVC7_9BACI</name>
<proteinExistence type="predicted"/>
<protein>
    <submittedName>
        <fullName evidence="2">Uncharacterized protein</fullName>
    </submittedName>
</protein>
<reference evidence="2 3" key="1">
    <citation type="submission" date="2024-08" db="EMBL/GenBank/DDBJ databases">
        <title>Two novel Cytobacillus novel species.</title>
        <authorList>
            <person name="Liu G."/>
        </authorList>
    </citation>
    <scope>NUCLEOTIDE SEQUENCE [LARGE SCALE GENOMIC DNA]</scope>
    <source>
        <strain evidence="2 3">FJAT-53684</strain>
    </source>
</reference>
<organism evidence="2 3">
    <name type="scientific">Cytobacillus mangrovibacter</name>
    <dbReference type="NCBI Taxonomy" id="3299024"/>
    <lineage>
        <taxon>Bacteria</taxon>
        <taxon>Bacillati</taxon>
        <taxon>Bacillota</taxon>
        <taxon>Bacilli</taxon>
        <taxon>Bacillales</taxon>
        <taxon>Bacillaceae</taxon>
        <taxon>Cytobacillus</taxon>
    </lineage>
</organism>
<dbReference type="RefSeq" id="WP_389213629.1">
    <property type="nucleotide sequence ID" value="NZ_JBIACJ010000001.1"/>
</dbReference>
<accession>A0ABW6JVC7</accession>
<gene>
    <name evidence="2" type="ORF">ACFYKT_00045</name>
</gene>
<dbReference type="Proteomes" id="UP001601058">
    <property type="component" value="Unassembled WGS sequence"/>
</dbReference>
<evidence type="ECO:0000313" key="3">
    <source>
        <dbReference type="Proteomes" id="UP001601058"/>
    </source>
</evidence>
<evidence type="ECO:0000313" key="2">
    <source>
        <dbReference type="EMBL" id="MFE8694740.1"/>
    </source>
</evidence>
<evidence type="ECO:0000256" key="1">
    <source>
        <dbReference type="SAM" id="Phobius"/>
    </source>
</evidence>
<feature type="transmembrane region" description="Helical" evidence="1">
    <location>
        <begin position="12"/>
        <end position="30"/>
    </location>
</feature>